<gene>
    <name evidence="3" type="primary">LOC101851935</name>
</gene>
<feature type="region of interest" description="Disordered" evidence="1">
    <location>
        <begin position="260"/>
        <end position="279"/>
    </location>
</feature>
<evidence type="ECO:0000256" key="1">
    <source>
        <dbReference type="SAM" id="MobiDB-lite"/>
    </source>
</evidence>
<sequence>MKQIPTALDLDHVSRLFSLFRRRRVLTSTAGFSSHQCQLRVLMSNSVKTLSSFQLLHQNESSNKSKRSGIFGRQCQIRDPVNSDIQQNETKEVDRGWCCNDVTLSMKKVQVLYHFISSRNIPRLYAHIHTFYDCFNNIRVETNLSVDFHARGLGVNKELISPSVDRKHLDLDLCHVDGCNYVIVKKLCFGNGRKLSCQNIFNVRASQSLLCFRFWTIRHISGSLNKNHFFVNRAFSSSSSGDKNAVFNDLMSLVQQSEKSMKAPQLSPRVKNKQQASSKSTKYIKQMLPHLISPLDNDSEAPAFESVEKHLMSLMEMWEMEKAVLALRGAVEVGVIPDQTVVLDLLQQLANLGEVECLLEVHAFLKDHGLTTNQRFYQSLRDAYFNSGRIEEGVGMLRIVYHGTRDFEDADMFFTLLCTMTLKHFDHRRDLIEQFIKDLEEAEPPITAPRASLWRCFVLAEKFSEADSLLEQYPELQKKLPSQVTKIINSALRMDYDREAVYEWLIQLSSIKPGLRASVFDSLVQYKSKEGEWTQVLEQLTTAMDMGMKIHPHTVTNFLTQFFSQLPSITVEQLSEWARGLEEVQDNGDE</sequence>
<dbReference type="Gene3D" id="1.25.40.10">
    <property type="entry name" value="Tetratricopeptide repeat domain"/>
    <property type="match status" value="1"/>
</dbReference>
<proteinExistence type="predicted"/>
<dbReference type="GeneID" id="101851935"/>
<dbReference type="Proteomes" id="UP000694888">
    <property type="component" value="Unplaced"/>
</dbReference>
<accession>A0ABM0JIW6</accession>
<protein>
    <submittedName>
        <fullName evidence="3">Uncharacterized protein LOC101851935</fullName>
    </submittedName>
</protein>
<dbReference type="RefSeq" id="XP_005094702.1">
    <property type="nucleotide sequence ID" value="XM_005094645.2"/>
</dbReference>
<keyword evidence="2" id="KW-1185">Reference proteome</keyword>
<dbReference type="InterPro" id="IPR011990">
    <property type="entry name" value="TPR-like_helical_dom_sf"/>
</dbReference>
<name>A0ABM0JIW6_APLCA</name>
<organism evidence="2 3">
    <name type="scientific">Aplysia californica</name>
    <name type="common">California sea hare</name>
    <dbReference type="NCBI Taxonomy" id="6500"/>
    <lineage>
        <taxon>Eukaryota</taxon>
        <taxon>Metazoa</taxon>
        <taxon>Spiralia</taxon>
        <taxon>Lophotrochozoa</taxon>
        <taxon>Mollusca</taxon>
        <taxon>Gastropoda</taxon>
        <taxon>Heterobranchia</taxon>
        <taxon>Euthyneura</taxon>
        <taxon>Tectipleura</taxon>
        <taxon>Aplysiida</taxon>
        <taxon>Aplysioidea</taxon>
        <taxon>Aplysiidae</taxon>
        <taxon>Aplysia</taxon>
    </lineage>
</organism>
<reference evidence="3" key="1">
    <citation type="submission" date="2025-08" db="UniProtKB">
        <authorList>
            <consortium name="RefSeq"/>
        </authorList>
    </citation>
    <scope>IDENTIFICATION</scope>
</reference>
<evidence type="ECO:0000313" key="2">
    <source>
        <dbReference type="Proteomes" id="UP000694888"/>
    </source>
</evidence>
<evidence type="ECO:0000313" key="3">
    <source>
        <dbReference type="RefSeq" id="XP_005094702.1"/>
    </source>
</evidence>